<evidence type="ECO:0000256" key="2">
    <source>
        <dbReference type="ARBA" id="ARBA00022490"/>
    </source>
</evidence>
<dbReference type="STRING" id="7398.A0A1A9ZN80"/>
<dbReference type="GO" id="GO:0044458">
    <property type="term" value="P:motile cilium assembly"/>
    <property type="evidence" value="ECO:0007669"/>
    <property type="project" value="TreeGrafter"/>
</dbReference>
<comment type="subcellular location">
    <subcellularLocation>
        <location evidence="8">Cell projection</location>
        <location evidence="8">Kinocilium</location>
    </subcellularLocation>
    <subcellularLocation>
        <location evidence="1">Cytoplasm</location>
        <location evidence="1">Cytoskeleton</location>
        <location evidence="1">Flagellum axoneme</location>
    </subcellularLocation>
</comment>
<accession>A0A1A9ZN80</accession>
<keyword evidence="6" id="KW-0206">Cytoskeleton</keyword>
<dbReference type="GO" id="GO:0005930">
    <property type="term" value="C:axoneme"/>
    <property type="evidence" value="ECO:0007669"/>
    <property type="project" value="TreeGrafter"/>
</dbReference>
<dbReference type="GO" id="GO:0035082">
    <property type="term" value="P:axoneme assembly"/>
    <property type="evidence" value="ECO:0007669"/>
    <property type="project" value="InterPro"/>
</dbReference>
<evidence type="ECO:0000256" key="9">
    <source>
        <dbReference type="ARBA" id="ARBA00038319"/>
    </source>
</evidence>
<evidence type="ECO:0000256" key="1">
    <source>
        <dbReference type="ARBA" id="ARBA00004611"/>
    </source>
</evidence>
<dbReference type="GO" id="GO:0060294">
    <property type="term" value="P:cilium movement involved in cell motility"/>
    <property type="evidence" value="ECO:0007669"/>
    <property type="project" value="TreeGrafter"/>
</dbReference>
<organism evidence="11 12">
    <name type="scientific">Glossina pallidipes</name>
    <name type="common">Tsetse fly</name>
    <dbReference type="NCBI Taxonomy" id="7398"/>
    <lineage>
        <taxon>Eukaryota</taxon>
        <taxon>Metazoa</taxon>
        <taxon>Ecdysozoa</taxon>
        <taxon>Arthropoda</taxon>
        <taxon>Hexapoda</taxon>
        <taxon>Insecta</taxon>
        <taxon>Pterygota</taxon>
        <taxon>Neoptera</taxon>
        <taxon>Endopterygota</taxon>
        <taxon>Diptera</taxon>
        <taxon>Brachycera</taxon>
        <taxon>Muscomorpha</taxon>
        <taxon>Hippoboscoidea</taxon>
        <taxon>Glossinidae</taxon>
        <taxon>Glossina</taxon>
    </lineage>
</organism>
<evidence type="ECO:0000256" key="8">
    <source>
        <dbReference type="ARBA" id="ARBA00037822"/>
    </source>
</evidence>
<evidence type="ECO:0000256" key="7">
    <source>
        <dbReference type="ARBA" id="ARBA00023273"/>
    </source>
</evidence>
<name>A0A1A9ZN80_GLOPL</name>
<keyword evidence="12" id="KW-1185">Reference proteome</keyword>
<protein>
    <recommendedName>
        <fullName evidence="10">Radial spoke head protein 9 homolog</fullName>
    </recommendedName>
</protein>
<evidence type="ECO:0000256" key="4">
    <source>
        <dbReference type="ARBA" id="ARBA00022846"/>
    </source>
</evidence>
<dbReference type="Proteomes" id="UP000092445">
    <property type="component" value="Unassembled WGS sequence"/>
</dbReference>
<evidence type="ECO:0000256" key="10">
    <source>
        <dbReference type="ARBA" id="ARBA00041080"/>
    </source>
</evidence>
<reference evidence="11" key="2">
    <citation type="submission" date="2020-05" db="UniProtKB">
        <authorList>
            <consortium name="EnsemblMetazoa"/>
        </authorList>
    </citation>
    <scope>IDENTIFICATION</scope>
    <source>
        <strain evidence="11">IAEA</strain>
    </source>
</reference>
<keyword evidence="2" id="KW-0963">Cytoplasm</keyword>
<keyword evidence="4" id="KW-0282">Flagellum</keyword>
<sequence length="281" mass="32707">MNIEYFQEGLDCLMYCGQKLSPEQKVLLENSLIVLQNENRFTGIYFWGRINGVKNDYYIAFGYIKDCLKDRKYFYSLDGFQWLMLPFISGPKIFQAAILCPDPFYGDPSLLITVKLDPTFEVDTNQVISASLPELVRIKEEDRLAAIVFIITEECGICPRGALYKLTDGRIVPNQMFRGLNDLQCEDFSYYQIFRLPRNDLTLNLSKRSDYNYPIDFLDSVDCVVPMSKAFSLNLQRNERLVVIKSCIWLGMTFFHKINSHKYGFLYIGDGKKNYDLLFML</sequence>
<evidence type="ECO:0000313" key="11">
    <source>
        <dbReference type="EnsemblMetazoa" id="GPAI019890-PA"/>
    </source>
</evidence>
<dbReference type="GO" id="GO:0060091">
    <property type="term" value="C:kinocilium"/>
    <property type="evidence" value="ECO:0007669"/>
    <property type="project" value="UniProtKB-SubCell"/>
</dbReference>
<evidence type="ECO:0000256" key="3">
    <source>
        <dbReference type="ARBA" id="ARBA00022794"/>
    </source>
</evidence>
<keyword evidence="5" id="KW-0969">Cilium</keyword>
<dbReference type="InterPro" id="IPR055316">
    <property type="entry name" value="RSP9"/>
</dbReference>
<comment type="similarity">
    <text evidence="9">Belongs to the flagellar radial spoke RSP9 family.</text>
</comment>
<proteinExistence type="inferred from homology"/>
<dbReference type="EnsemblMetazoa" id="GPAI019890-RA">
    <property type="protein sequence ID" value="GPAI019890-PA"/>
    <property type="gene ID" value="GPAI019890"/>
</dbReference>
<reference evidence="12" key="1">
    <citation type="submission" date="2014-03" db="EMBL/GenBank/DDBJ databases">
        <authorList>
            <person name="Aksoy S."/>
            <person name="Warren W."/>
            <person name="Wilson R.K."/>
        </authorList>
    </citation>
    <scope>NUCLEOTIDE SEQUENCE [LARGE SCALE GENOMIC DNA]</scope>
    <source>
        <strain evidence="12">IAEA</strain>
    </source>
</reference>
<dbReference type="PANTHER" id="PTHR22069">
    <property type="entry name" value="MITOCHONDRIAL RIBOSOMAL PROTEIN S18"/>
    <property type="match status" value="1"/>
</dbReference>
<keyword evidence="3" id="KW-0970">Cilium biogenesis/degradation</keyword>
<dbReference type="VEuPathDB" id="VectorBase:GPAI019890"/>
<evidence type="ECO:0000256" key="5">
    <source>
        <dbReference type="ARBA" id="ARBA00023069"/>
    </source>
</evidence>
<evidence type="ECO:0000313" key="12">
    <source>
        <dbReference type="Proteomes" id="UP000092445"/>
    </source>
</evidence>
<keyword evidence="7" id="KW-0966">Cell projection</keyword>
<dbReference type="PANTHER" id="PTHR22069:SF0">
    <property type="entry name" value="RADIAL SPOKE HEAD PROTEIN 9 HOMOLOG"/>
    <property type="match status" value="1"/>
</dbReference>
<evidence type="ECO:0000256" key="6">
    <source>
        <dbReference type="ARBA" id="ARBA00023212"/>
    </source>
</evidence>
<dbReference type="AlphaFoldDB" id="A0A1A9ZN80"/>